<keyword evidence="6" id="KW-1185">Reference proteome</keyword>
<evidence type="ECO:0000313" key="2">
    <source>
        <dbReference type="EMBL" id="RFU51115.1"/>
    </source>
</evidence>
<evidence type="ECO:0000313" key="4">
    <source>
        <dbReference type="Proteomes" id="UP000246115"/>
    </source>
</evidence>
<dbReference type="Proteomes" id="UP000246115">
    <property type="component" value="Chromosome"/>
</dbReference>
<dbReference type="Proteomes" id="UP000264056">
    <property type="component" value="Unassembled WGS sequence"/>
</dbReference>
<accession>A0A346NEI3</accession>
<dbReference type="EMBL" id="QVQZ01000010">
    <property type="protein sequence ID" value="RFU53213.1"/>
    <property type="molecule type" value="Genomic_DNA"/>
</dbReference>
<reference evidence="3 5" key="2">
    <citation type="submission" date="2018-08" db="EMBL/GenBank/DDBJ databases">
        <title>Draft genome of Streptococcus sp. nov. Z1.</title>
        <authorList>
            <person name="Tian Z."/>
        </authorList>
    </citation>
    <scope>NUCLEOTIDE SEQUENCE [LARGE SCALE GENOMIC DNA]</scope>
    <source>
        <strain evidence="3">Z1</strain>
        <strain evidence="5">Z1(2018)</strain>
    </source>
</reference>
<dbReference type="KEGG" id="schj:DDV21_010240"/>
<reference evidence="1" key="4">
    <citation type="journal article" date="2019" name="Int. J. Syst. Evol. Microbiol.">
        <title>Streptococcus chenjunshii sp. nov. isolated from feces of Tibetan antelopes.</title>
        <authorList>
            <person name="Tian Z."/>
            <person name="Lu S."/>
            <person name="Jin D."/>
            <person name="Yang J."/>
            <person name="Pu J."/>
            <person name="Lai X.H."/>
            <person name="Bai X.N."/>
            <person name="Wu X.M."/>
            <person name="Li J."/>
            <person name="Wang S."/>
            <person name="Xu J."/>
        </authorList>
    </citation>
    <scope>NUCLEOTIDE SEQUENCE</scope>
    <source>
        <strain evidence="1">Z15</strain>
    </source>
</reference>
<dbReference type="AlphaFoldDB" id="A0A372KLR8"/>
<organism evidence="3 5">
    <name type="scientific">Streptococcus chenjunshii</name>
    <dbReference type="NCBI Taxonomy" id="2173853"/>
    <lineage>
        <taxon>Bacteria</taxon>
        <taxon>Bacillati</taxon>
        <taxon>Bacillota</taxon>
        <taxon>Bacilli</taxon>
        <taxon>Lactobacillales</taxon>
        <taxon>Streptococcaceae</taxon>
        <taxon>Streptococcus</taxon>
    </lineage>
</organism>
<protein>
    <submittedName>
        <fullName evidence="3">Phage gp6-like head-tail connector protein</fullName>
    </submittedName>
</protein>
<dbReference type="Proteomes" id="UP000262901">
    <property type="component" value="Unassembled WGS sequence"/>
</dbReference>
<evidence type="ECO:0000313" key="1">
    <source>
        <dbReference type="EMBL" id="AXQ79428.1"/>
    </source>
</evidence>
<dbReference type="EMBL" id="CP031733">
    <property type="protein sequence ID" value="AXQ79428.1"/>
    <property type="molecule type" value="Genomic_DNA"/>
</dbReference>
<dbReference type="OrthoDB" id="2236831at2"/>
<evidence type="ECO:0000313" key="3">
    <source>
        <dbReference type="EMBL" id="RFU53213.1"/>
    </source>
</evidence>
<reference evidence="4" key="3">
    <citation type="submission" date="2018-08" db="EMBL/GenBank/DDBJ databases">
        <title>Streptococcus chenjunshii sp. nov., isolated from stools sample of the Tibetan antelope in the Qinghai-Tibet plateau, China.</title>
        <authorList>
            <person name="Tian Z."/>
        </authorList>
    </citation>
    <scope>NUCLEOTIDE SEQUENCE [LARGE SCALE GENOMIC DNA]</scope>
    <source>
        <strain evidence="4">Z15</strain>
    </source>
</reference>
<name>A0A372KLR8_9STRE</name>
<evidence type="ECO:0000313" key="5">
    <source>
        <dbReference type="Proteomes" id="UP000262901"/>
    </source>
</evidence>
<dbReference type="EMBL" id="QVQY01000010">
    <property type="protein sequence ID" value="RFU51115.1"/>
    <property type="molecule type" value="Genomic_DNA"/>
</dbReference>
<dbReference type="RefSeq" id="WP_116878163.1">
    <property type="nucleotide sequence ID" value="NZ_CP031733.1"/>
</dbReference>
<accession>A0A372KLR8</accession>
<proteinExistence type="predicted"/>
<gene>
    <name evidence="1" type="ORF">DDV21_010240</name>
    <name evidence="2" type="ORF">DDV22_05260</name>
    <name evidence="3" type="ORF">DDV23_05770</name>
</gene>
<evidence type="ECO:0000313" key="6">
    <source>
        <dbReference type="Proteomes" id="UP000264056"/>
    </source>
</evidence>
<reference evidence="2 6" key="1">
    <citation type="submission" date="2018-08" db="EMBL/GenBank/DDBJ databases">
        <title>Draft genome of Streptococcus sp .nov. Z2.</title>
        <authorList>
            <person name="Tian Z."/>
        </authorList>
    </citation>
    <scope>NUCLEOTIDE SEQUENCE [LARGE SCALE GENOMIC DNA]</scope>
    <source>
        <strain evidence="2 6">Z2</strain>
    </source>
</reference>
<sequence length="94" mass="10900">MAEQLHALLGAFKPRMRVFHDMEDYNLSFMLKSSEEALNSLLGVDMMSSDAGKELIMERARYVYNDSLDLFYDNFKNEIARMALTTYKEEDSEG</sequence>